<dbReference type="Gene3D" id="1.25.10.10">
    <property type="entry name" value="Leucine-rich Repeat Variant"/>
    <property type="match status" value="1"/>
</dbReference>
<name>A0A6G1HL63_9PEZI</name>
<gene>
    <name evidence="2" type="ORF">EJ06DRAFT_544835</name>
</gene>
<organism evidence="2 3">
    <name type="scientific">Trichodelitschia bisporula</name>
    <dbReference type="NCBI Taxonomy" id="703511"/>
    <lineage>
        <taxon>Eukaryota</taxon>
        <taxon>Fungi</taxon>
        <taxon>Dikarya</taxon>
        <taxon>Ascomycota</taxon>
        <taxon>Pezizomycotina</taxon>
        <taxon>Dothideomycetes</taxon>
        <taxon>Dothideomycetes incertae sedis</taxon>
        <taxon>Phaeotrichales</taxon>
        <taxon>Phaeotrichaceae</taxon>
        <taxon>Trichodelitschia</taxon>
    </lineage>
</organism>
<protein>
    <submittedName>
        <fullName evidence="2">Cell division control 14, SIN component</fullName>
    </submittedName>
</protein>
<dbReference type="Proteomes" id="UP000799640">
    <property type="component" value="Unassembled WGS sequence"/>
</dbReference>
<evidence type="ECO:0000313" key="2">
    <source>
        <dbReference type="EMBL" id="KAF2396803.1"/>
    </source>
</evidence>
<dbReference type="PANTHER" id="PTHR34065:SF1">
    <property type="entry name" value="CELL DIVISION CONTROL PROTEIN 14"/>
    <property type="match status" value="1"/>
</dbReference>
<dbReference type="GO" id="GO:0051301">
    <property type="term" value="P:cell division"/>
    <property type="evidence" value="ECO:0007669"/>
    <property type="project" value="UniProtKB-KW"/>
</dbReference>
<reference evidence="2" key="1">
    <citation type="journal article" date="2020" name="Stud. Mycol.">
        <title>101 Dothideomycetes genomes: a test case for predicting lifestyles and emergence of pathogens.</title>
        <authorList>
            <person name="Haridas S."/>
            <person name="Albert R."/>
            <person name="Binder M."/>
            <person name="Bloem J."/>
            <person name="Labutti K."/>
            <person name="Salamov A."/>
            <person name="Andreopoulos B."/>
            <person name="Baker S."/>
            <person name="Barry K."/>
            <person name="Bills G."/>
            <person name="Bluhm B."/>
            <person name="Cannon C."/>
            <person name="Castanera R."/>
            <person name="Culley D."/>
            <person name="Daum C."/>
            <person name="Ezra D."/>
            <person name="Gonzalez J."/>
            <person name="Henrissat B."/>
            <person name="Kuo A."/>
            <person name="Liang C."/>
            <person name="Lipzen A."/>
            <person name="Lutzoni F."/>
            <person name="Magnuson J."/>
            <person name="Mondo S."/>
            <person name="Nolan M."/>
            <person name="Ohm R."/>
            <person name="Pangilinan J."/>
            <person name="Park H.-J."/>
            <person name="Ramirez L."/>
            <person name="Alfaro M."/>
            <person name="Sun H."/>
            <person name="Tritt A."/>
            <person name="Yoshinaga Y."/>
            <person name="Zwiers L.-H."/>
            <person name="Turgeon B."/>
            <person name="Goodwin S."/>
            <person name="Spatafora J."/>
            <person name="Crous P."/>
            <person name="Grigoriev I."/>
        </authorList>
    </citation>
    <scope>NUCLEOTIDE SEQUENCE</scope>
    <source>
        <strain evidence="2">CBS 262.69</strain>
    </source>
</reference>
<keyword evidence="2" id="KW-0131">Cell cycle</keyword>
<keyword evidence="3" id="KW-1185">Reference proteome</keyword>
<proteinExistence type="predicted"/>
<accession>A0A6G1HL63</accession>
<feature type="compositionally biased region" description="Gly residues" evidence="1">
    <location>
        <begin position="227"/>
        <end position="236"/>
    </location>
</feature>
<evidence type="ECO:0000313" key="3">
    <source>
        <dbReference type="Proteomes" id="UP000799640"/>
    </source>
</evidence>
<dbReference type="PANTHER" id="PTHR34065">
    <property type="entry name" value="CELL DIVISION CONTROL PROTEIN 14"/>
    <property type="match status" value="1"/>
</dbReference>
<feature type="compositionally biased region" description="Basic and acidic residues" evidence="1">
    <location>
        <begin position="237"/>
        <end position="265"/>
    </location>
</feature>
<feature type="region of interest" description="Disordered" evidence="1">
    <location>
        <begin position="41"/>
        <end position="70"/>
    </location>
</feature>
<feature type="region of interest" description="Disordered" evidence="1">
    <location>
        <begin position="225"/>
        <end position="265"/>
    </location>
</feature>
<keyword evidence="2" id="KW-0132">Cell division</keyword>
<evidence type="ECO:0000256" key="1">
    <source>
        <dbReference type="SAM" id="MobiDB-lite"/>
    </source>
</evidence>
<sequence length="302" mass="32160">MESLLTLAFDNLSSPTTTKIRKGLRQIEGLLAQICLSPTPQNAPAGHARRASVLPTPTPSSTQLTQHKPLSALPTDPAFAEFFRLQESFEWNVATRLTTTLTTLLSHPPTPALDSTLHSTLSLLQGTLLLHPPSRTLFAREPPMTALLDLLDPVASPDVQGAALLALVSALLGTPRAARTFEAADGLRTVAALFRRPGTERAVKVRVVEFLYFYLMEETPATEGAAVGAGGIGSAEGDGKKGEGSGKGSGKSEEGKSVHTRSTAEKQRLLARYMSNVEDLVQDLRESAFGGVEVGIADDEPR</sequence>
<dbReference type="AlphaFoldDB" id="A0A6G1HL63"/>
<dbReference type="InterPro" id="IPR011989">
    <property type="entry name" value="ARM-like"/>
</dbReference>
<dbReference type="EMBL" id="ML996705">
    <property type="protein sequence ID" value="KAF2396803.1"/>
    <property type="molecule type" value="Genomic_DNA"/>
</dbReference>
<dbReference type="OrthoDB" id="5357220at2759"/>
<dbReference type="Pfam" id="PF08045">
    <property type="entry name" value="CDC14"/>
    <property type="match status" value="1"/>
</dbReference>
<dbReference type="InterPro" id="IPR012535">
    <property type="entry name" value="Cell_div_Cdc14"/>
</dbReference>